<dbReference type="NCBIfam" id="TIGR00229">
    <property type="entry name" value="sensory_box"/>
    <property type="match status" value="3"/>
</dbReference>
<comment type="catalytic activity">
    <reaction evidence="1">
        <text>ATP + protein L-histidine = ADP + protein N-phospho-L-histidine.</text>
        <dbReference type="EC" id="2.7.13.3"/>
    </reaction>
</comment>
<dbReference type="InterPro" id="IPR004358">
    <property type="entry name" value="Sig_transdc_His_kin-like_C"/>
</dbReference>
<dbReference type="CDD" id="cd16922">
    <property type="entry name" value="HATPase_EvgS-ArcB-TorS-like"/>
    <property type="match status" value="1"/>
</dbReference>
<evidence type="ECO:0000256" key="1">
    <source>
        <dbReference type="ARBA" id="ARBA00000085"/>
    </source>
</evidence>
<dbReference type="EMBL" id="FOUJ01000001">
    <property type="protein sequence ID" value="SFM18701.1"/>
    <property type="molecule type" value="Genomic_DNA"/>
</dbReference>
<evidence type="ECO:0000259" key="12">
    <source>
        <dbReference type="PROSITE" id="PS50112"/>
    </source>
</evidence>
<feature type="domain" description="PAC" evidence="13">
    <location>
        <begin position="457"/>
        <end position="509"/>
    </location>
</feature>
<keyword evidence="7" id="KW-0418">Kinase</keyword>
<feature type="domain" description="PAC" evidence="13">
    <location>
        <begin position="323"/>
        <end position="376"/>
    </location>
</feature>
<dbReference type="SUPFAM" id="SSF55785">
    <property type="entry name" value="PYP-like sensor domain (PAS domain)"/>
    <property type="match status" value="4"/>
</dbReference>
<evidence type="ECO:0000256" key="6">
    <source>
        <dbReference type="ARBA" id="ARBA00022741"/>
    </source>
</evidence>
<dbReference type="SUPFAM" id="SSF55874">
    <property type="entry name" value="ATPase domain of HSP90 chaperone/DNA topoisomerase II/histidine kinase"/>
    <property type="match status" value="1"/>
</dbReference>
<dbReference type="Pfam" id="PF08447">
    <property type="entry name" value="PAS_3"/>
    <property type="match status" value="1"/>
</dbReference>
<feature type="domain" description="PAC" evidence="13">
    <location>
        <begin position="202"/>
        <end position="254"/>
    </location>
</feature>
<dbReference type="InterPro" id="IPR036890">
    <property type="entry name" value="HATPase_C_sf"/>
</dbReference>
<dbReference type="InterPro" id="IPR013655">
    <property type="entry name" value="PAS_fold_3"/>
</dbReference>
<dbReference type="SMART" id="SM00388">
    <property type="entry name" value="HisKA"/>
    <property type="match status" value="1"/>
</dbReference>
<dbReference type="RefSeq" id="WP_091932047.1">
    <property type="nucleotide sequence ID" value="NZ_FOUJ01000001.1"/>
</dbReference>
<accession>A0A1I4NT78</accession>
<dbReference type="OrthoDB" id="8127at2157"/>
<evidence type="ECO:0000256" key="8">
    <source>
        <dbReference type="ARBA" id="ARBA00022840"/>
    </source>
</evidence>
<evidence type="ECO:0000256" key="5">
    <source>
        <dbReference type="ARBA" id="ARBA00022679"/>
    </source>
</evidence>
<dbReference type="SMART" id="SM00086">
    <property type="entry name" value="PAC"/>
    <property type="match status" value="4"/>
</dbReference>
<evidence type="ECO:0000256" key="3">
    <source>
        <dbReference type="ARBA" id="ARBA00012438"/>
    </source>
</evidence>
<comment type="subcellular location">
    <subcellularLocation>
        <location evidence="2">Membrane</location>
    </subcellularLocation>
</comment>
<keyword evidence="15" id="KW-1185">Reference proteome</keyword>
<dbReference type="SMART" id="SM00387">
    <property type="entry name" value="HATPase_c"/>
    <property type="match status" value="1"/>
</dbReference>
<evidence type="ECO:0000256" key="2">
    <source>
        <dbReference type="ARBA" id="ARBA00004370"/>
    </source>
</evidence>
<dbReference type="GO" id="GO:0000155">
    <property type="term" value="F:phosphorelay sensor kinase activity"/>
    <property type="evidence" value="ECO:0007669"/>
    <property type="project" value="InterPro"/>
</dbReference>
<feature type="domain" description="PAS" evidence="12">
    <location>
        <begin position="128"/>
        <end position="178"/>
    </location>
</feature>
<dbReference type="AlphaFoldDB" id="A0A1I4NT78"/>
<dbReference type="Pfam" id="PF00512">
    <property type="entry name" value="HisKA"/>
    <property type="match status" value="1"/>
</dbReference>
<evidence type="ECO:0000313" key="15">
    <source>
        <dbReference type="Proteomes" id="UP000198535"/>
    </source>
</evidence>
<evidence type="ECO:0000313" key="14">
    <source>
        <dbReference type="EMBL" id="SFM18701.1"/>
    </source>
</evidence>
<keyword evidence="10" id="KW-0472">Membrane</keyword>
<dbReference type="Proteomes" id="UP000198535">
    <property type="component" value="Unassembled WGS sequence"/>
</dbReference>
<dbReference type="PROSITE" id="PS50113">
    <property type="entry name" value="PAC"/>
    <property type="match status" value="3"/>
</dbReference>
<dbReference type="PROSITE" id="PS50112">
    <property type="entry name" value="PAS"/>
    <property type="match status" value="3"/>
</dbReference>
<keyword evidence="6" id="KW-0547">Nucleotide-binding</keyword>
<dbReference type="Gene3D" id="3.30.565.10">
    <property type="entry name" value="Histidine kinase-like ATPase, C-terminal domain"/>
    <property type="match status" value="1"/>
</dbReference>
<gene>
    <name evidence="14" type="ORF">SAMN04488696_0248</name>
</gene>
<dbReference type="FunFam" id="3.30.565.10:FF:000078">
    <property type="entry name" value="Two-component sensor histidine kinase"/>
    <property type="match status" value="1"/>
</dbReference>
<dbReference type="InterPro" id="IPR000014">
    <property type="entry name" value="PAS"/>
</dbReference>
<dbReference type="InterPro" id="IPR001610">
    <property type="entry name" value="PAC"/>
</dbReference>
<evidence type="ECO:0000256" key="9">
    <source>
        <dbReference type="ARBA" id="ARBA00023012"/>
    </source>
</evidence>
<dbReference type="GO" id="GO:0005886">
    <property type="term" value="C:plasma membrane"/>
    <property type="evidence" value="ECO:0007669"/>
    <property type="project" value="TreeGrafter"/>
</dbReference>
<protein>
    <recommendedName>
        <fullName evidence="3">histidine kinase</fullName>
        <ecNumber evidence="3">2.7.13.3</ecNumber>
    </recommendedName>
</protein>
<dbReference type="CDD" id="cd00082">
    <property type="entry name" value="HisKA"/>
    <property type="match status" value="1"/>
</dbReference>
<feature type="domain" description="PAS" evidence="12">
    <location>
        <begin position="377"/>
        <end position="421"/>
    </location>
</feature>
<dbReference type="FunFam" id="1.10.287.130:FF:000038">
    <property type="entry name" value="Sensory transduction histidine kinase"/>
    <property type="match status" value="1"/>
</dbReference>
<dbReference type="InterPro" id="IPR000700">
    <property type="entry name" value="PAS-assoc_C"/>
</dbReference>
<dbReference type="InterPro" id="IPR036097">
    <property type="entry name" value="HisK_dim/P_sf"/>
</dbReference>
<reference evidence="15" key="1">
    <citation type="submission" date="2016-10" db="EMBL/GenBank/DDBJ databases">
        <authorList>
            <person name="Varghese N."/>
            <person name="Submissions S."/>
        </authorList>
    </citation>
    <scope>NUCLEOTIDE SEQUENCE [LARGE SCALE GENOMIC DNA]</scope>
    <source>
        <strain evidence="15">Mob M</strain>
    </source>
</reference>
<dbReference type="PROSITE" id="PS50109">
    <property type="entry name" value="HIS_KIN"/>
    <property type="match status" value="1"/>
</dbReference>
<name>A0A1I4NT78_9EURY</name>
<dbReference type="Gene3D" id="3.30.450.20">
    <property type="entry name" value="PAS domain"/>
    <property type="match status" value="4"/>
</dbReference>
<evidence type="ECO:0000259" key="11">
    <source>
        <dbReference type="PROSITE" id="PS50109"/>
    </source>
</evidence>
<dbReference type="EC" id="2.7.13.3" evidence="3"/>
<keyword evidence="9" id="KW-0902">Two-component regulatory system</keyword>
<evidence type="ECO:0000256" key="10">
    <source>
        <dbReference type="ARBA" id="ARBA00023136"/>
    </source>
</evidence>
<dbReference type="GO" id="GO:0005524">
    <property type="term" value="F:ATP binding"/>
    <property type="evidence" value="ECO:0007669"/>
    <property type="project" value="UniProtKB-KW"/>
</dbReference>
<proteinExistence type="predicted"/>
<evidence type="ECO:0000259" key="13">
    <source>
        <dbReference type="PROSITE" id="PS50113"/>
    </source>
</evidence>
<feature type="domain" description="PAS" evidence="12">
    <location>
        <begin position="248"/>
        <end position="320"/>
    </location>
</feature>
<dbReference type="GO" id="GO:0006355">
    <property type="term" value="P:regulation of DNA-templated transcription"/>
    <property type="evidence" value="ECO:0007669"/>
    <property type="project" value="InterPro"/>
</dbReference>
<evidence type="ECO:0000256" key="4">
    <source>
        <dbReference type="ARBA" id="ARBA00022553"/>
    </source>
</evidence>
<dbReference type="PRINTS" id="PR00344">
    <property type="entry name" value="BCTRLSENSOR"/>
</dbReference>
<dbReference type="CDD" id="cd00130">
    <property type="entry name" value="PAS"/>
    <property type="match status" value="3"/>
</dbReference>
<dbReference type="Pfam" id="PF00989">
    <property type="entry name" value="PAS"/>
    <property type="match status" value="1"/>
</dbReference>
<dbReference type="SMART" id="SM00091">
    <property type="entry name" value="PAS"/>
    <property type="match status" value="4"/>
</dbReference>
<sequence>MKELVLLNHNKNDLLKLKNELEDIHKKVTLYDIEHGRDIETDPIEKPALFICRTETDSDTIVDDALKIASENGSPILFILSKPDECSYDRLASIEMAWYIKEPYTMNELKSRIKETTSSAKICEWNSQLINDPVNDILFSMGATGKILYVSPSVENITGFTQEETLDKGLKELVTEESFTFISGLVGTFCSKLKKGEPVKAPVFDVEIPHKNGSTLWVEISINPIFDNDKNFRYFTGTMHDVTERKRIEERFRVAAECINDQIYEWDMKSDHLKWFGDIEKALGYEKGELPHTLDGWADRVHPDDLPEVMKSIERYKESGDSFEAEYRVFTKNGEIRHWKEHGIPIIDEMTKEVVRTIGVCSDITEKIEAENDLKERDEMFRLIAENANDVIWVLDARGEVVYVSPSLEKLRGFTPEELNGLSMEKRFTLESAKLVRKTWNSFFEQFEPGVVPDITRILELEQPCKDGSTVWTEMHINPVLHPDGNFKFFLGVSRDISERKKNSIELEKQTKMLDTIFNLTPIPMVLVNKEGLVENINQACTDITNVSKENAVGLRTGNVFSCVNAYEGEGCGRNKECKSCIFHEIQDETFRTKKSIYKREGSTKVRLPDGSDLDLNVLVSTAYIDLYDEEAKIIFSVEDITDRKESEKANLISKMQAEEANRTKSEFLATMSHELRTPLNAIIGYSQMLQEEAFGELNPKQNKFTKHIHTSGKHLLDLINDILDLSKIEAGKMELHYEQFNVNDVMKNVYNIIIPLAEKKDIEIDFLISEDITIYADKVRFKQILYNLMSNAVKFTPDNGHVTIEATIEENDLRVSVIDNGIGMSAKEQEKLFTPFYQADSSIARKYQGTGLGLSIVKQMIQLHNGKIEVESEDGKGSNFTFTLPVKDTN</sequence>
<organism evidence="14 15">
    <name type="scientific">Methanolobus profundi</name>
    <dbReference type="NCBI Taxonomy" id="487685"/>
    <lineage>
        <taxon>Archaea</taxon>
        <taxon>Methanobacteriati</taxon>
        <taxon>Methanobacteriota</taxon>
        <taxon>Stenosarchaea group</taxon>
        <taxon>Methanomicrobia</taxon>
        <taxon>Methanosarcinales</taxon>
        <taxon>Methanosarcinaceae</taxon>
        <taxon>Methanolobus</taxon>
    </lineage>
</organism>
<evidence type="ECO:0000256" key="7">
    <source>
        <dbReference type="ARBA" id="ARBA00022777"/>
    </source>
</evidence>
<dbReference type="InterPro" id="IPR003661">
    <property type="entry name" value="HisK_dim/P_dom"/>
</dbReference>
<keyword evidence="5" id="KW-0808">Transferase</keyword>
<dbReference type="STRING" id="487685.SAMN04488696_0248"/>
<dbReference type="GO" id="GO:0009927">
    <property type="term" value="F:histidine phosphotransfer kinase activity"/>
    <property type="evidence" value="ECO:0007669"/>
    <property type="project" value="TreeGrafter"/>
</dbReference>
<dbReference type="Gene3D" id="1.10.287.130">
    <property type="match status" value="1"/>
</dbReference>
<dbReference type="InterPro" id="IPR003594">
    <property type="entry name" value="HATPase_dom"/>
</dbReference>
<feature type="domain" description="Histidine kinase" evidence="11">
    <location>
        <begin position="671"/>
        <end position="889"/>
    </location>
</feature>
<dbReference type="InterPro" id="IPR035965">
    <property type="entry name" value="PAS-like_dom_sf"/>
</dbReference>
<dbReference type="PANTHER" id="PTHR43047">
    <property type="entry name" value="TWO-COMPONENT HISTIDINE PROTEIN KINASE"/>
    <property type="match status" value="1"/>
</dbReference>
<dbReference type="PANTHER" id="PTHR43047:SF72">
    <property type="entry name" value="OSMOSENSING HISTIDINE PROTEIN KINASE SLN1"/>
    <property type="match status" value="1"/>
</dbReference>
<dbReference type="SUPFAM" id="SSF47384">
    <property type="entry name" value="Homodimeric domain of signal transducing histidine kinase"/>
    <property type="match status" value="1"/>
</dbReference>
<keyword evidence="8" id="KW-0067">ATP-binding</keyword>
<dbReference type="InterPro" id="IPR005467">
    <property type="entry name" value="His_kinase_dom"/>
</dbReference>
<keyword evidence="4" id="KW-0597">Phosphoprotein</keyword>
<dbReference type="Pfam" id="PF13426">
    <property type="entry name" value="PAS_9"/>
    <property type="match status" value="2"/>
</dbReference>
<dbReference type="InterPro" id="IPR013767">
    <property type="entry name" value="PAS_fold"/>
</dbReference>
<dbReference type="Pfam" id="PF02518">
    <property type="entry name" value="HATPase_c"/>
    <property type="match status" value="1"/>
</dbReference>